<evidence type="ECO:0000313" key="9">
    <source>
        <dbReference type="Proteomes" id="UP000007721"/>
    </source>
</evidence>
<dbReference type="PANTHER" id="PTHR12992:SF11">
    <property type="entry name" value="MITOCHONDRIAL COENZYME A DIPHOSPHATASE NUDT8"/>
    <property type="match status" value="1"/>
</dbReference>
<comment type="cofactor">
    <cofactor evidence="1">
        <name>Mn(2+)</name>
        <dbReference type="ChEBI" id="CHEBI:29035"/>
    </cofactor>
</comment>
<sequence length="193" mass="21836">MDSFEQIQRVLGRHRPRTGKPGDHAAVAMILRERRDGLSVLLIQRSVNEKDYWSGQIGLPGGRTESADNGPMNTAQRETREELGLDLSVARYLGRLNDIAPSGLNIVVSCFVYALRDEPVLHPAPQEVAEAFWFPLRNMDDPAGHARIRFLFKGRMRSFPAVSIPGPRQRQLWGITYDLLHQLKKAMTPNRLL</sequence>
<protein>
    <submittedName>
        <fullName evidence="8">NUDIX hydrolase, coenzyme A pyrophosphatase family</fullName>
    </submittedName>
</protein>
<organism evidence="8 9">
    <name type="scientific">Geotalea daltonii (strain DSM 22248 / JCM 15807 / FRC-32)</name>
    <name type="common">Geobacter daltonii</name>
    <dbReference type="NCBI Taxonomy" id="316067"/>
    <lineage>
        <taxon>Bacteria</taxon>
        <taxon>Pseudomonadati</taxon>
        <taxon>Thermodesulfobacteriota</taxon>
        <taxon>Desulfuromonadia</taxon>
        <taxon>Geobacterales</taxon>
        <taxon>Geobacteraceae</taxon>
        <taxon>Geotalea</taxon>
    </lineage>
</organism>
<dbReference type="HOGENOM" id="CLU_040940_5_3_7"/>
<evidence type="ECO:0000256" key="4">
    <source>
        <dbReference type="ARBA" id="ARBA00022801"/>
    </source>
</evidence>
<evidence type="ECO:0000256" key="1">
    <source>
        <dbReference type="ARBA" id="ARBA00001936"/>
    </source>
</evidence>
<accession>B9LYZ3</accession>
<dbReference type="Pfam" id="PF00293">
    <property type="entry name" value="NUDIX"/>
    <property type="match status" value="1"/>
</dbReference>
<keyword evidence="5" id="KW-0460">Magnesium</keyword>
<dbReference type="Proteomes" id="UP000007721">
    <property type="component" value="Chromosome"/>
</dbReference>
<dbReference type="InterPro" id="IPR000086">
    <property type="entry name" value="NUDIX_hydrolase_dom"/>
</dbReference>
<keyword evidence="6" id="KW-0464">Manganese</keyword>
<dbReference type="PANTHER" id="PTHR12992">
    <property type="entry name" value="NUDIX HYDROLASE"/>
    <property type="match status" value="1"/>
</dbReference>
<evidence type="ECO:0000256" key="6">
    <source>
        <dbReference type="ARBA" id="ARBA00023211"/>
    </source>
</evidence>
<dbReference type="eggNOG" id="COG0494">
    <property type="taxonomic scope" value="Bacteria"/>
</dbReference>
<keyword evidence="9" id="KW-1185">Reference proteome</keyword>
<dbReference type="CDD" id="cd03426">
    <property type="entry name" value="NUDIX_CoAse_Nudt7"/>
    <property type="match status" value="1"/>
</dbReference>
<feature type="domain" description="Nudix hydrolase" evidence="7">
    <location>
        <begin position="22"/>
        <end position="156"/>
    </location>
</feature>
<keyword evidence="4 8" id="KW-0378">Hydrolase</keyword>
<dbReference type="Gene3D" id="3.90.79.10">
    <property type="entry name" value="Nucleoside Triphosphate Pyrophosphohydrolase"/>
    <property type="match status" value="1"/>
</dbReference>
<proteinExistence type="predicted"/>
<keyword evidence="3" id="KW-0479">Metal-binding</keyword>
<dbReference type="PROSITE" id="PS51462">
    <property type="entry name" value="NUDIX"/>
    <property type="match status" value="1"/>
</dbReference>
<evidence type="ECO:0000256" key="2">
    <source>
        <dbReference type="ARBA" id="ARBA00001946"/>
    </source>
</evidence>
<dbReference type="InterPro" id="IPR045121">
    <property type="entry name" value="CoAse"/>
</dbReference>
<evidence type="ECO:0000259" key="7">
    <source>
        <dbReference type="PROSITE" id="PS51462"/>
    </source>
</evidence>
<evidence type="ECO:0000256" key="5">
    <source>
        <dbReference type="ARBA" id="ARBA00022842"/>
    </source>
</evidence>
<dbReference type="SUPFAM" id="SSF55811">
    <property type="entry name" value="Nudix"/>
    <property type="match status" value="1"/>
</dbReference>
<dbReference type="AlphaFoldDB" id="B9LYZ3"/>
<evidence type="ECO:0000256" key="3">
    <source>
        <dbReference type="ARBA" id="ARBA00022723"/>
    </source>
</evidence>
<name>B9LYZ3_GEODF</name>
<dbReference type="OrthoDB" id="289720at2"/>
<reference evidence="8 9" key="1">
    <citation type="submission" date="2009-01" db="EMBL/GenBank/DDBJ databases">
        <title>Complete sequence of Geobacter sp. FRC-32.</title>
        <authorList>
            <consortium name="US DOE Joint Genome Institute"/>
            <person name="Lucas S."/>
            <person name="Copeland A."/>
            <person name="Lapidus A."/>
            <person name="Glavina del Rio T."/>
            <person name="Dalin E."/>
            <person name="Tice H."/>
            <person name="Bruce D."/>
            <person name="Goodwin L."/>
            <person name="Pitluck S."/>
            <person name="Saunders E."/>
            <person name="Brettin T."/>
            <person name="Detter J.C."/>
            <person name="Han C."/>
            <person name="Larimer F."/>
            <person name="Land M."/>
            <person name="Hauser L."/>
            <person name="Kyrpides N."/>
            <person name="Ovchinnikova G."/>
            <person name="Kostka J."/>
            <person name="Richardson P."/>
        </authorList>
    </citation>
    <scope>NUCLEOTIDE SEQUENCE [LARGE SCALE GENOMIC DNA]</scope>
    <source>
        <strain evidence="9">DSM 22248 / JCM 15807 / FRC-32</strain>
    </source>
</reference>
<evidence type="ECO:0000313" key="8">
    <source>
        <dbReference type="EMBL" id="ACM18725.1"/>
    </source>
</evidence>
<dbReference type="GO" id="GO:0046872">
    <property type="term" value="F:metal ion binding"/>
    <property type="evidence" value="ECO:0007669"/>
    <property type="project" value="UniProtKB-KW"/>
</dbReference>
<dbReference type="EMBL" id="CP001390">
    <property type="protein sequence ID" value="ACM18725.1"/>
    <property type="molecule type" value="Genomic_DNA"/>
</dbReference>
<dbReference type="KEGG" id="geo:Geob_0356"/>
<gene>
    <name evidence="8" type="ordered locus">Geob_0356</name>
</gene>
<dbReference type="STRING" id="316067.Geob_0356"/>
<dbReference type="InterPro" id="IPR015797">
    <property type="entry name" value="NUDIX_hydrolase-like_dom_sf"/>
</dbReference>
<comment type="cofactor">
    <cofactor evidence="2">
        <name>Mg(2+)</name>
        <dbReference type="ChEBI" id="CHEBI:18420"/>
    </cofactor>
</comment>
<dbReference type="GO" id="GO:0010945">
    <property type="term" value="F:coenzyme A diphosphatase activity"/>
    <property type="evidence" value="ECO:0007669"/>
    <property type="project" value="InterPro"/>
</dbReference>